<dbReference type="Pfam" id="PF00005">
    <property type="entry name" value="ABC_tran"/>
    <property type="match status" value="2"/>
</dbReference>
<reference evidence="7 8" key="2">
    <citation type="journal article" date="2021" name="Int. J. Syst. Evol. Microbiol.">
        <title>Isolation and Polyphasic Characterization of Desulfuromonas versatilis sp. Nov., an Electrogenic Bacteria Capable of Versatile Metabolism Isolated from a Graphene Oxide-Reducing Enrichment Culture.</title>
        <authorList>
            <person name="Xie L."/>
            <person name="Yoshida N."/>
            <person name="Ishii S."/>
            <person name="Meng L."/>
        </authorList>
    </citation>
    <scope>NUCLEOTIDE SEQUENCE [LARGE SCALE GENOMIC DNA]</scope>
    <source>
        <strain evidence="7 8">NIT-T3</strain>
    </source>
</reference>
<evidence type="ECO:0000313" key="8">
    <source>
        <dbReference type="Proteomes" id="UP001319827"/>
    </source>
</evidence>
<dbReference type="CDD" id="cd03225">
    <property type="entry name" value="ABC_cobalt_CbiO_domain1"/>
    <property type="match status" value="2"/>
</dbReference>
<dbReference type="InterPro" id="IPR027417">
    <property type="entry name" value="P-loop_NTPase"/>
</dbReference>
<dbReference type="PROSITE" id="PS50893">
    <property type="entry name" value="ABC_TRANSPORTER_2"/>
    <property type="match status" value="2"/>
</dbReference>
<dbReference type="Gene3D" id="3.40.50.300">
    <property type="entry name" value="P-loop containing nucleotide triphosphate hydrolases"/>
    <property type="match status" value="2"/>
</dbReference>
<name>A0ABM8HTG4_9BACT</name>
<dbReference type="EMBL" id="AP024355">
    <property type="protein sequence ID" value="BCR06250.1"/>
    <property type="molecule type" value="Genomic_DNA"/>
</dbReference>
<keyword evidence="3" id="KW-0547">Nucleotide-binding</keyword>
<dbReference type="NCBIfam" id="NF010167">
    <property type="entry name" value="PRK13648.1"/>
    <property type="match status" value="2"/>
</dbReference>
<evidence type="ECO:0000256" key="5">
    <source>
        <dbReference type="SAM" id="MobiDB-lite"/>
    </source>
</evidence>
<dbReference type="InterPro" id="IPR015856">
    <property type="entry name" value="ABC_transpr_CbiO/EcfA_su"/>
</dbReference>
<dbReference type="InterPro" id="IPR003439">
    <property type="entry name" value="ABC_transporter-like_ATP-bd"/>
</dbReference>
<evidence type="ECO:0000256" key="3">
    <source>
        <dbReference type="ARBA" id="ARBA00022741"/>
    </source>
</evidence>
<evidence type="ECO:0000259" key="6">
    <source>
        <dbReference type="PROSITE" id="PS50893"/>
    </source>
</evidence>
<feature type="compositionally biased region" description="Basic residues" evidence="5">
    <location>
        <begin position="530"/>
        <end position="545"/>
    </location>
</feature>
<accession>A0ABM8HTG4</accession>
<proteinExistence type="inferred from homology"/>
<feature type="compositionally biased region" description="Basic and acidic residues" evidence="5">
    <location>
        <begin position="546"/>
        <end position="562"/>
    </location>
</feature>
<evidence type="ECO:0000256" key="1">
    <source>
        <dbReference type="ARBA" id="ARBA00005417"/>
    </source>
</evidence>
<dbReference type="SMART" id="SM00382">
    <property type="entry name" value="AAA"/>
    <property type="match status" value="2"/>
</dbReference>
<dbReference type="GO" id="GO:0005524">
    <property type="term" value="F:ATP binding"/>
    <property type="evidence" value="ECO:0007669"/>
    <property type="project" value="UniProtKB-KW"/>
</dbReference>
<feature type="region of interest" description="Disordered" evidence="5">
    <location>
        <begin position="525"/>
        <end position="602"/>
    </location>
</feature>
<dbReference type="InterPro" id="IPR003593">
    <property type="entry name" value="AAA+_ATPase"/>
</dbReference>
<dbReference type="InterPro" id="IPR050095">
    <property type="entry name" value="ECF_ABC_transporter_ATP-bd"/>
</dbReference>
<evidence type="ECO:0000256" key="4">
    <source>
        <dbReference type="ARBA" id="ARBA00022840"/>
    </source>
</evidence>
<dbReference type="PANTHER" id="PTHR43553:SF24">
    <property type="entry name" value="ENERGY-COUPLING FACTOR TRANSPORTER ATP-BINDING PROTEIN ECFA1"/>
    <property type="match status" value="1"/>
</dbReference>
<keyword evidence="2" id="KW-0813">Transport</keyword>
<dbReference type="InterPro" id="IPR017871">
    <property type="entry name" value="ABC_transporter-like_CS"/>
</dbReference>
<evidence type="ECO:0000313" key="7">
    <source>
        <dbReference type="EMBL" id="BCR06250.1"/>
    </source>
</evidence>
<dbReference type="Proteomes" id="UP001319827">
    <property type="component" value="Chromosome"/>
</dbReference>
<reference evidence="7 8" key="1">
    <citation type="journal article" date="2016" name="C (Basel)">
        <title>Selective Growth of and Electricity Production by Marine Exoelectrogenic Bacteria in Self-Aggregated Hydrogel of Microbially Reduced Graphene Oxide.</title>
        <authorList>
            <person name="Yoshida N."/>
            <person name="Goto Y."/>
            <person name="Miyata Y."/>
        </authorList>
    </citation>
    <scope>NUCLEOTIDE SEQUENCE [LARGE SCALE GENOMIC DNA]</scope>
    <source>
        <strain evidence="7 8">NIT-T3</strain>
    </source>
</reference>
<dbReference type="RefSeq" id="WP_221249620.1">
    <property type="nucleotide sequence ID" value="NZ_AP024355.1"/>
</dbReference>
<dbReference type="SUPFAM" id="SSF52540">
    <property type="entry name" value="P-loop containing nucleoside triphosphate hydrolases"/>
    <property type="match status" value="2"/>
</dbReference>
<feature type="domain" description="ABC transporter" evidence="6">
    <location>
        <begin position="282"/>
        <end position="511"/>
    </location>
</feature>
<feature type="compositionally biased region" description="Basic and acidic residues" evidence="5">
    <location>
        <begin position="581"/>
        <end position="602"/>
    </location>
</feature>
<keyword evidence="8" id="KW-1185">Reference proteome</keyword>
<sequence>MHELNRPTPLPSPASALFALRGLGHRYPDGTAALQSVDLEVAAGDRIALVGHNGSGKTTLVKLLCGLLRPSAGTLEYKGEALRGPHLELARPEIGLLFQDPDDQLFGHTVLDDVAFGPRNQGLSAPLAEQAARRALQQVDLLHLAFKAPHNLSFGQKKRAALAGLLAMNPQVLILDEPTANLDRRQEELFLSLLRNFPGTLICISHDLIFLYELCSRAVVLDAGHVHHDYTLRELVTQRQALREHGLDFSFRFTLAPDAAAPPAADPPAPSQQTTAEVPPLVALRDYRYRYPDGTQALRGLDLEIRPGERLAIVGENGAGKTTLLSCLLGLHQGRGSFSLAGRPVNRRRRRELWRQVGMVFQDCADQLFCPSVAEEAAFGLRQLGYPQEEIRQRTAKALARVRLEGFEERVPLHLSGGERKRLALACVLAMEPQLLILDEPTAGLDPQGEELLLEILRELDCTLLLVSHDMFFIGELTRRTLVMHQGRIVGDLATAEFLQDGSLASLNGLAFTYRQRCSSAIRGLQHAHEHSHRHRHLHEHRHRHGSLEHSHPHEHEHEHHHQFVHAHPPGHGGHAHPPRSLHDHEHPGHEEEEHDHEHGPD</sequence>
<evidence type="ECO:0000256" key="2">
    <source>
        <dbReference type="ARBA" id="ARBA00022448"/>
    </source>
</evidence>
<dbReference type="PROSITE" id="PS00211">
    <property type="entry name" value="ABC_TRANSPORTER_1"/>
    <property type="match status" value="2"/>
</dbReference>
<feature type="domain" description="ABC transporter" evidence="6">
    <location>
        <begin position="18"/>
        <end position="248"/>
    </location>
</feature>
<comment type="similarity">
    <text evidence="1">Belongs to the ABC transporter superfamily.</text>
</comment>
<dbReference type="PANTHER" id="PTHR43553">
    <property type="entry name" value="HEAVY METAL TRANSPORTER"/>
    <property type="match status" value="1"/>
</dbReference>
<organism evidence="7 8">
    <name type="scientific">Desulfuromonas versatilis</name>
    <dbReference type="NCBI Taxonomy" id="2802975"/>
    <lineage>
        <taxon>Bacteria</taxon>
        <taxon>Pseudomonadati</taxon>
        <taxon>Thermodesulfobacteriota</taxon>
        <taxon>Desulfuromonadia</taxon>
        <taxon>Desulfuromonadales</taxon>
        <taxon>Desulfuromonadaceae</taxon>
        <taxon>Desulfuromonas</taxon>
    </lineage>
</organism>
<gene>
    <name evidence="7" type="ORF">DESUT3_33190</name>
</gene>
<protein>
    <submittedName>
        <fullName evidence="7">ABC transporter ATP-binding protein</fullName>
    </submittedName>
</protein>
<keyword evidence="4 7" id="KW-0067">ATP-binding</keyword>